<organism evidence="1 2">
    <name type="scientific">Agrococcus citreus</name>
    <dbReference type="NCBI Taxonomy" id="84643"/>
    <lineage>
        <taxon>Bacteria</taxon>
        <taxon>Bacillati</taxon>
        <taxon>Actinomycetota</taxon>
        <taxon>Actinomycetes</taxon>
        <taxon>Micrococcales</taxon>
        <taxon>Microbacteriaceae</taxon>
        <taxon>Agrococcus</taxon>
    </lineage>
</organism>
<dbReference type="EMBL" id="BAAAKK010000004">
    <property type="protein sequence ID" value="GAA1422001.1"/>
    <property type="molecule type" value="Genomic_DNA"/>
</dbReference>
<gene>
    <name evidence="1" type="ORF">GCM10009640_13990</name>
</gene>
<sequence>MASVGRDAAVEAAVAALPGVLAVEAAVVVDGFPGRRSARVHVTVADGDGADAVGAVARAALDALRAGHGPAIRTSLAIVVDGADGVRRPIEARAVIAAAALDGAAAAGDEVLLGAQTRQAGGA</sequence>
<evidence type="ECO:0000313" key="2">
    <source>
        <dbReference type="Proteomes" id="UP001501266"/>
    </source>
</evidence>
<dbReference type="Proteomes" id="UP001501266">
    <property type="component" value="Unassembled WGS sequence"/>
</dbReference>
<evidence type="ECO:0000313" key="1">
    <source>
        <dbReference type="EMBL" id="GAA1422001.1"/>
    </source>
</evidence>
<reference evidence="2" key="1">
    <citation type="journal article" date="2019" name="Int. J. Syst. Evol. Microbiol.">
        <title>The Global Catalogue of Microorganisms (GCM) 10K type strain sequencing project: providing services to taxonomists for standard genome sequencing and annotation.</title>
        <authorList>
            <consortium name="The Broad Institute Genomics Platform"/>
            <consortium name="The Broad Institute Genome Sequencing Center for Infectious Disease"/>
            <person name="Wu L."/>
            <person name="Ma J."/>
        </authorList>
    </citation>
    <scope>NUCLEOTIDE SEQUENCE [LARGE SCALE GENOMIC DNA]</scope>
    <source>
        <strain evidence="2">JCM 12398</strain>
    </source>
</reference>
<proteinExistence type="predicted"/>
<comment type="caution">
    <text evidence="1">The sequence shown here is derived from an EMBL/GenBank/DDBJ whole genome shotgun (WGS) entry which is preliminary data.</text>
</comment>
<keyword evidence="2" id="KW-1185">Reference proteome</keyword>
<accession>A0ABP4JHJ2</accession>
<protein>
    <submittedName>
        <fullName evidence="1">Uncharacterized protein</fullName>
    </submittedName>
</protein>
<name>A0ABP4JHJ2_9MICO</name>